<dbReference type="SUPFAM" id="SSF55874">
    <property type="entry name" value="ATPase domain of HSP90 chaperone/DNA topoisomerase II/histidine kinase"/>
    <property type="match status" value="1"/>
</dbReference>
<dbReference type="InterPro" id="IPR004358">
    <property type="entry name" value="Sig_transdc_His_kin-like_C"/>
</dbReference>
<proteinExistence type="predicted"/>
<gene>
    <name evidence="14" type="ORF">KAK06_06970</name>
</gene>
<keyword evidence="7 12" id="KW-0812">Transmembrane</keyword>
<dbReference type="SUPFAM" id="SSF103190">
    <property type="entry name" value="Sensory domain-like"/>
    <property type="match status" value="1"/>
</dbReference>
<dbReference type="InterPro" id="IPR036097">
    <property type="entry name" value="HisK_dim/P_sf"/>
</dbReference>
<keyword evidence="10" id="KW-0067">ATP-binding</keyword>
<evidence type="ECO:0000313" key="14">
    <source>
        <dbReference type="EMBL" id="MBQ0958699.1"/>
    </source>
</evidence>
<evidence type="ECO:0000256" key="10">
    <source>
        <dbReference type="ARBA" id="ARBA00022840"/>
    </source>
</evidence>
<dbReference type="GO" id="GO:0000155">
    <property type="term" value="F:phosphorelay sensor kinase activity"/>
    <property type="evidence" value="ECO:0007669"/>
    <property type="project" value="InterPro"/>
</dbReference>
<name>A0A940YIX8_9BURK</name>
<protein>
    <recommendedName>
        <fullName evidence="3">histidine kinase</fullName>
        <ecNumber evidence="3">2.7.13.3</ecNumber>
    </recommendedName>
</protein>
<dbReference type="InterPro" id="IPR003661">
    <property type="entry name" value="HisK_dim/P_dom"/>
</dbReference>
<comment type="caution">
    <text evidence="14">The sequence shown here is derived from an EMBL/GenBank/DDBJ whole genome shotgun (WGS) entry which is preliminary data.</text>
</comment>
<comment type="subcellular location">
    <subcellularLocation>
        <location evidence="2">Cell membrane</location>
        <topology evidence="2">Multi-pass membrane protein</topology>
    </subcellularLocation>
</comment>
<feature type="domain" description="Histidine kinase" evidence="13">
    <location>
        <begin position="246"/>
        <end position="450"/>
    </location>
</feature>
<dbReference type="EMBL" id="JAGQDE010000004">
    <property type="protein sequence ID" value="MBQ0958699.1"/>
    <property type="molecule type" value="Genomic_DNA"/>
</dbReference>
<comment type="catalytic activity">
    <reaction evidence="1">
        <text>ATP + protein L-histidine = ADP + protein N-phospho-L-histidine.</text>
        <dbReference type="EC" id="2.7.13.3"/>
    </reaction>
</comment>
<dbReference type="PROSITE" id="PS50109">
    <property type="entry name" value="HIS_KIN"/>
    <property type="match status" value="1"/>
</dbReference>
<keyword evidence="11 12" id="KW-1133">Transmembrane helix</keyword>
<dbReference type="InterPro" id="IPR029151">
    <property type="entry name" value="Sensor-like_sf"/>
</dbReference>
<keyword evidence="5" id="KW-0597">Phosphoprotein</keyword>
<dbReference type="Gene3D" id="1.10.287.130">
    <property type="match status" value="1"/>
</dbReference>
<dbReference type="InterPro" id="IPR005467">
    <property type="entry name" value="His_kinase_dom"/>
</dbReference>
<dbReference type="RefSeq" id="WP_210801210.1">
    <property type="nucleotide sequence ID" value="NZ_JAGQDE010000004.1"/>
</dbReference>
<keyword evidence="9 14" id="KW-0418">Kinase</keyword>
<dbReference type="SMART" id="SM00388">
    <property type="entry name" value="HisKA"/>
    <property type="match status" value="1"/>
</dbReference>
<sequence length="454" mass="49128">MPDVLSPSMTTVGRPAAITRWFMIAGSIGVGLFAIGMAVLLDAFIESRLLHRDAELSGDFVQSIADTQKVAEIFRQPERANDPAFVEFLAHIAAMPDVLRINVYTREQRVLWSSSPDLIGQTFGHNDELDEALTGELVANFDAHSDKSEHVLLGSPREFVENYVPVHAAHNGPIVGVIELYRRPVALTQALAEGQGRIWGAALLGGSLLILSLLWFVRRIERALGDQQRRLIDNEALAMVGELSAAVAHNIRNPLGSIRSAAELTRELGPTMPLDHEEVIRHVDRIEHLVRTLLTSAGDPTGRPHRCAVRPVLEAARGRIAADLAAQHKQFSHEWPEQLGEVALDDILLTQSLASILANAAEATRAGDQVSLRASQSAGELRIVIEDSGSGLPAASRDKLLQPFFTTKPRGLGLGLPLARRAMERAGGSLTIEPAMPHGTRVTLSLPLLPASAA</sequence>
<evidence type="ECO:0000256" key="1">
    <source>
        <dbReference type="ARBA" id="ARBA00000085"/>
    </source>
</evidence>
<evidence type="ECO:0000256" key="9">
    <source>
        <dbReference type="ARBA" id="ARBA00022777"/>
    </source>
</evidence>
<dbReference type="SUPFAM" id="SSF47384">
    <property type="entry name" value="Homodimeric domain of signal transducing histidine kinase"/>
    <property type="match status" value="1"/>
</dbReference>
<dbReference type="PRINTS" id="PR00344">
    <property type="entry name" value="BCTRLSENSOR"/>
</dbReference>
<evidence type="ECO:0000256" key="2">
    <source>
        <dbReference type="ARBA" id="ARBA00004651"/>
    </source>
</evidence>
<dbReference type="EC" id="2.7.13.3" evidence="3"/>
<dbReference type="Pfam" id="PF02518">
    <property type="entry name" value="HATPase_c"/>
    <property type="match status" value="1"/>
</dbReference>
<keyword evidence="12" id="KW-0472">Membrane</keyword>
<dbReference type="PANTHER" id="PTHR44936">
    <property type="entry name" value="SENSOR PROTEIN CREC"/>
    <property type="match status" value="1"/>
</dbReference>
<keyword evidence="8" id="KW-0547">Nucleotide-binding</keyword>
<keyword evidence="6" id="KW-0808">Transferase</keyword>
<keyword evidence="4" id="KW-1003">Cell membrane</keyword>
<reference evidence="14" key="1">
    <citation type="submission" date="2021-04" db="EMBL/GenBank/DDBJ databases">
        <title>The genome sequence of Ideonella sp. 4Y11.</title>
        <authorList>
            <person name="Liu Y."/>
        </authorList>
    </citation>
    <scope>NUCLEOTIDE SEQUENCE</scope>
    <source>
        <strain evidence="14">4Y11</strain>
    </source>
</reference>
<evidence type="ECO:0000256" key="5">
    <source>
        <dbReference type="ARBA" id="ARBA00022553"/>
    </source>
</evidence>
<evidence type="ECO:0000256" key="7">
    <source>
        <dbReference type="ARBA" id="ARBA00022692"/>
    </source>
</evidence>
<dbReference type="Gene3D" id="3.30.565.10">
    <property type="entry name" value="Histidine kinase-like ATPase, C-terminal domain"/>
    <property type="match status" value="1"/>
</dbReference>
<evidence type="ECO:0000256" key="8">
    <source>
        <dbReference type="ARBA" id="ARBA00022741"/>
    </source>
</evidence>
<keyword evidence="15" id="KW-1185">Reference proteome</keyword>
<dbReference type="CDD" id="cd00082">
    <property type="entry name" value="HisKA"/>
    <property type="match status" value="1"/>
</dbReference>
<dbReference type="PANTHER" id="PTHR44936:SF10">
    <property type="entry name" value="SENSOR PROTEIN RSTB"/>
    <property type="match status" value="1"/>
</dbReference>
<evidence type="ECO:0000313" key="15">
    <source>
        <dbReference type="Proteomes" id="UP000678374"/>
    </source>
</evidence>
<evidence type="ECO:0000259" key="13">
    <source>
        <dbReference type="PROSITE" id="PS50109"/>
    </source>
</evidence>
<dbReference type="InterPro" id="IPR003594">
    <property type="entry name" value="HATPase_dom"/>
</dbReference>
<feature type="transmembrane region" description="Helical" evidence="12">
    <location>
        <begin position="20"/>
        <end position="45"/>
    </location>
</feature>
<dbReference type="InterPro" id="IPR050980">
    <property type="entry name" value="2C_sensor_his_kinase"/>
</dbReference>
<dbReference type="Proteomes" id="UP000678374">
    <property type="component" value="Unassembled WGS sequence"/>
</dbReference>
<dbReference type="InterPro" id="IPR036890">
    <property type="entry name" value="HATPase_C_sf"/>
</dbReference>
<evidence type="ECO:0000256" key="6">
    <source>
        <dbReference type="ARBA" id="ARBA00022679"/>
    </source>
</evidence>
<evidence type="ECO:0000256" key="3">
    <source>
        <dbReference type="ARBA" id="ARBA00012438"/>
    </source>
</evidence>
<organism evidence="14 15">
    <name type="scientific">Ideonella aquatica</name>
    <dbReference type="NCBI Taxonomy" id="2824119"/>
    <lineage>
        <taxon>Bacteria</taxon>
        <taxon>Pseudomonadati</taxon>
        <taxon>Pseudomonadota</taxon>
        <taxon>Betaproteobacteria</taxon>
        <taxon>Burkholderiales</taxon>
        <taxon>Sphaerotilaceae</taxon>
        <taxon>Ideonella</taxon>
    </lineage>
</organism>
<dbReference type="GO" id="GO:0005886">
    <property type="term" value="C:plasma membrane"/>
    <property type="evidence" value="ECO:0007669"/>
    <property type="project" value="UniProtKB-SubCell"/>
</dbReference>
<dbReference type="AlphaFoldDB" id="A0A940YIX8"/>
<accession>A0A940YIX8</accession>
<dbReference type="GO" id="GO:0005524">
    <property type="term" value="F:ATP binding"/>
    <property type="evidence" value="ECO:0007669"/>
    <property type="project" value="UniProtKB-KW"/>
</dbReference>
<dbReference type="Pfam" id="PF00512">
    <property type="entry name" value="HisKA"/>
    <property type="match status" value="1"/>
</dbReference>
<feature type="transmembrane region" description="Helical" evidence="12">
    <location>
        <begin position="198"/>
        <end position="217"/>
    </location>
</feature>
<evidence type="ECO:0000256" key="11">
    <source>
        <dbReference type="ARBA" id="ARBA00022989"/>
    </source>
</evidence>
<dbReference type="SMART" id="SM00387">
    <property type="entry name" value="HATPase_c"/>
    <property type="match status" value="1"/>
</dbReference>
<evidence type="ECO:0000256" key="4">
    <source>
        <dbReference type="ARBA" id="ARBA00022475"/>
    </source>
</evidence>
<evidence type="ECO:0000256" key="12">
    <source>
        <dbReference type="SAM" id="Phobius"/>
    </source>
</evidence>